<dbReference type="PANTHER" id="PTHR36504:SF1">
    <property type="entry name" value="LIPOPOLYSACCHARIDE EXPORT SYSTEM PROTEIN LPTA"/>
    <property type="match status" value="1"/>
</dbReference>
<dbReference type="GO" id="GO:0030288">
    <property type="term" value="C:outer membrane-bounded periplasmic space"/>
    <property type="evidence" value="ECO:0007669"/>
    <property type="project" value="TreeGrafter"/>
</dbReference>
<sequence length="172" mass="19070" precursor="true">MKATIKSLFLVVLSTFSGAIYALKSDTSQPINVHSGSQSLDIEKNIVTFSDNVLITQGSIKINAAKVVIIRQEGKKEKIEAMGSPVIFEQTLDDGKRVEGRANQISYDLGAEFLTLTGRAELKQLDSFIQAEKITYSVKKQQLNATSSNKSRVKTVLMPTQFQEKKSQEKKK</sequence>
<dbReference type="AlphaFoldDB" id="A0A4R2N4V8"/>
<keyword evidence="3 4" id="KW-0574">Periplasm</keyword>
<evidence type="ECO:0000313" key="6">
    <source>
        <dbReference type="EMBL" id="TCP15892.1"/>
    </source>
</evidence>
<dbReference type="EMBL" id="SLXJ01000016">
    <property type="protein sequence ID" value="TCP15892.1"/>
    <property type="molecule type" value="Genomic_DNA"/>
</dbReference>
<dbReference type="Pfam" id="PF03968">
    <property type="entry name" value="LptD_N"/>
    <property type="match status" value="1"/>
</dbReference>
<dbReference type="Gene3D" id="2.60.450.10">
    <property type="entry name" value="Lipopolysaccharide (LPS) transport protein A like domain"/>
    <property type="match status" value="1"/>
</dbReference>
<evidence type="ECO:0000256" key="4">
    <source>
        <dbReference type="HAMAP-Rule" id="MF_01914"/>
    </source>
</evidence>
<keyword evidence="7" id="KW-1185">Reference proteome</keyword>
<evidence type="ECO:0000313" key="7">
    <source>
        <dbReference type="Proteomes" id="UP000295537"/>
    </source>
</evidence>
<evidence type="ECO:0000256" key="2">
    <source>
        <dbReference type="ARBA" id="ARBA00022729"/>
    </source>
</evidence>
<comment type="subcellular location">
    <subcellularLocation>
        <location evidence="4">Periplasm</location>
    </subcellularLocation>
</comment>
<accession>A0A4R2N4V8</accession>
<dbReference type="OrthoDB" id="5295619at2"/>
<dbReference type="GO" id="GO:0009279">
    <property type="term" value="C:cell outer membrane"/>
    <property type="evidence" value="ECO:0007669"/>
    <property type="project" value="TreeGrafter"/>
</dbReference>
<dbReference type="Proteomes" id="UP000295537">
    <property type="component" value="Unassembled WGS sequence"/>
</dbReference>
<dbReference type="NCBIfam" id="TIGR03002">
    <property type="entry name" value="outer_YhbN_LptA"/>
    <property type="match status" value="1"/>
</dbReference>
<protein>
    <recommendedName>
        <fullName evidence="4">Lipopolysaccharide export system protein LptA</fullName>
    </recommendedName>
</protein>
<dbReference type="GO" id="GO:0001530">
    <property type="term" value="F:lipopolysaccharide binding"/>
    <property type="evidence" value="ECO:0007669"/>
    <property type="project" value="InterPro"/>
</dbReference>
<dbReference type="GO" id="GO:0017089">
    <property type="term" value="F:glycolipid transfer activity"/>
    <property type="evidence" value="ECO:0007669"/>
    <property type="project" value="TreeGrafter"/>
</dbReference>
<reference evidence="6 7" key="1">
    <citation type="submission" date="2019-03" db="EMBL/GenBank/DDBJ databases">
        <title>Genomic Encyclopedia of Type Strains, Phase IV (KMG-IV): sequencing the most valuable type-strain genomes for metagenomic binning, comparative biology and taxonomic classification.</title>
        <authorList>
            <person name="Goeker M."/>
        </authorList>
    </citation>
    <scope>NUCLEOTIDE SEQUENCE [LARGE SCALE GENOMIC DNA]</scope>
    <source>
        <strain evidence="6 7">DSM 16380</strain>
    </source>
</reference>
<proteinExistence type="inferred from homology"/>
<comment type="similarity">
    <text evidence="4">Belongs to the LptA family.</text>
</comment>
<name>A0A4R2N4V8_9PAST</name>
<dbReference type="PANTHER" id="PTHR36504">
    <property type="entry name" value="LIPOPOLYSACCHARIDE EXPORT SYSTEM PROTEIN LPTA"/>
    <property type="match status" value="1"/>
</dbReference>
<comment type="subunit">
    <text evidence="4">Component of the lipopolysaccharide transport and assembly complex.</text>
</comment>
<feature type="domain" description="Organic solvent tolerance-like N-terminal" evidence="5">
    <location>
        <begin position="33"/>
        <end position="141"/>
    </location>
</feature>
<evidence type="ECO:0000259" key="5">
    <source>
        <dbReference type="Pfam" id="PF03968"/>
    </source>
</evidence>
<dbReference type="HAMAP" id="MF_01914">
    <property type="entry name" value="LPS_assembly_LptA"/>
    <property type="match status" value="1"/>
</dbReference>
<comment type="caution">
    <text evidence="6">The sequence shown here is derived from an EMBL/GenBank/DDBJ whole genome shotgun (WGS) entry which is preliminary data.</text>
</comment>
<organism evidence="6 7">
    <name type="scientific">Nicoletella semolina</name>
    <dbReference type="NCBI Taxonomy" id="271160"/>
    <lineage>
        <taxon>Bacteria</taxon>
        <taxon>Pseudomonadati</taxon>
        <taxon>Pseudomonadota</taxon>
        <taxon>Gammaproteobacteria</taxon>
        <taxon>Pasteurellales</taxon>
        <taxon>Pasteurellaceae</taxon>
        <taxon>Nicoletella</taxon>
    </lineage>
</organism>
<keyword evidence="2 4" id="KW-0732">Signal</keyword>
<dbReference type="GO" id="GO:0043165">
    <property type="term" value="P:Gram-negative-bacterium-type cell outer membrane assembly"/>
    <property type="evidence" value="ECO:0007669"/>
    <property type="project" value="UniProtKB-UniRule"/>
</dbReference>
<evidence type="ECO:0000256" key="1">
    <source>
        <dbReference type="ARBA" id="ARBA00022448"/>
    </source>
</evidence>
<evidence type="ECO:0000256" key="3">
    <source>
        <dbReference type="ARBA" id="ARBA00022764"/>
    </source>
</evidence>
<dbReference type="InterPro" id="IPR005653">
    <property type="entry name" value="OstA-like_N"/>
</dbReference>
<keyword evidence="1 4" id="KW-0813">Transport</keyword>
<gene>
    <name evidence="4" type="primary">lptA</name>
    <name evidence="6" type="ORF">EV693_1168</name>
</gene>
<dbReference type="GO" id="GO:0015920">
    <property type="term" value="P:lipopolysaccharide transport"/>
    <property type="evidence" value="ECO:0007669"/>
    <property type="project" value="UniProtKB-UniRule"/>
</dbReference>
<comment type="function">
    <text evidence="4">Involved in the assembly of lipopolysaccharide (LPS). Required for the translocation of LPS from the inner membrane to the outer membrane. May form a bridge between the inner membrane and the outer membrane, via interactions with LptC and LptD, thereby facilitating LPS transfer across the periplasm.</text>
</comment>
<feature type="chain" id="PRO_5021054324" description="Lipopolysaccharide export system protein LptA" evidence="4">
    <location>
        <begin position="23"/>
        <end position="172"/>
    </location>
</feature>
<dbReference type="RefSeq" id="WP_132501974.1">
    <property type="nucleotide sequence ID" value="NZ_LVXA01000001.1"/>
</dbReference>
<feature type="signal peptide" evidence="4">
    <location>
        <begin position="1"/>
        <end position="22"/>
    </location>
</feature>
<dbReference type="InterPro" id="IPR014340">
    <property type="entry name" value="LptA"/>
</dbReference>
<dbReference type="InterPro" id="IPR052037">
    <property type="entry name" value="LPS_export_LptA"/>
</dbReference>